<protein>
    <submittedName>
        <fullName evidence="9">FtsX-like permease family protein</fullName>
    </submittedName>
</protein>
<proteinExistence type="predicted"/>
<evidence type="ECO:0000256" key="5">
    <source>
        <dbReference type="ARBA" id="ARBA00022989"/>
    </source>
</evidence>
<dbReference type="Pfam" id="PF02687">
    <property type="entry name" value="FtsX"/>
    <property type="match status" value="1"/>
</dbReference>
<gene>
    <name evidence="9" type="ORF">HUN01_33040</name>
</gene>
<evidence type="ECO:0000256" key="6">
    <source>
        <dbReference type="ARBA" id="ARBA00023136"/>
    </source>
</evidence>
<keyword evidence="4 7" id="KW-0812">Transmembrane</keyword>
<feature type="transmembrane region" description="Helical" evidence="7">
    <location>
        <begin position="272"/>
        <end position="296"/>
    </location>
</feature>
<evidence type="ECO:0000256" key="1">
    <source>
        <dbReference type="ARBA" id="ARBA00004651"/>
    </source>
</evidence>
<sequence>MINFNLSFLGGNKIPLAWLQLIREKTRLFVAISGISFAVVLMFMQMGFLTALFDSAVGMHSSLQGDIVLISPRSVALIAMKQFSQRRLYQVLGFQGVESVSPIYVDSGIWKNPQNPSVTRNIRIYGINPDNQVFNMPGVAENLDKIKKPDVVLFDWGSRTEFGPISTLFKQQKSVITEVEERRINVGGLFELGVTFGSDGTLITSDLNFLRIFEERRTAGLIDIGLIKLKPGVDVGKVLGNLRANLPKDVKVLSKQEYKDFEVNYWSGSTPIGFTFILGTVMGFFVGTIIVYQVLYTDVNDHLPEYATLKAIGYKDSFFSGVVFQAAMILATLGFLPGVLIAWGLYELTRTATLLPMFMQLDKNLLVLVLTFVMCFVSGSIAIRKLREADPADIF</sequence>
<feature type="domain" description="ABC3 transporter permease C-terminal" evidence="8">
    <location>
        <begin position="281"/>
        <end position="390"/>
    </location>
</feature>
<dbReference type="Proteomes" id="UP000514713">
    <property type="component" value="Chromosome"/>
</dbReference>
<evidence type="ECO:0000256" key="3">
    <source>
        <dbReference type="ARBA" id="ARBA00022475"/>
    </source>
</evidence>
<keyword evidence="3" id="KW-1003">Cell membrane</keyword>
<dbReference type="InterPro" id="IPR051125">
    <property type="entry name" value="ABC-4/HrtB_transporter"/>
</dbReference>
<evidence type="ECO:0000256" key="4">
    <source>
        <dbReference type="ARBA" id="ARBA00022692"/>
    </source>
</evidence>
<organism evidence="9 10">
    <name type="scientific">Nostoc edaphicum CCNP1411</name>
    <dbReference type="NCBI Taxonomy" id="1472755"/>
    <lineage>
        <taxon>Bacteria</taxon>
        <taxon>Bacillati</taxon>
        <taxon>Cyanobacteriota</taxon>
        <taxon>Cyanophyceae</taxon>
        <taxon>Nostocales</taxon>
        <taxon>Nostocaceae</taxon>
        <taxon>Nostoc</taxon>
    </lineage>
</organism>
<dbReference type="AlphaFoldDB" id="A0A7D7LHX2"/>
<dbReference type="EMBL" id="CP054698">
    <property type="protein sequence ID" value="QMS92190.1"/>
    <property type="molecule type" value="Genomic_DNA"/>
</dbReference>
<dbReference type="InterPro" id="IPR003838">
    <property type="entry name" value="ABC3_permease_C"/>
</dbReference>
<feature type="transmembrane region" description="Helical" evidence="7">
    <location>
        <begin position="28"/>
        <end position="53"/>
    </location>
</feature>
<keyword evidence="5 7" id="KW-1133">Transmembrane helix</keyword>
<dbReference type="PIRSF" id="PIRSF031773">
    <property type="entry name" value="DevC"/>
    <property type="match status" value="1"/>
</dbReference>
<evidence type="ECO:0000313" key="9">
    <source>
        <dbReference type="EMBL" id="QMS92190.1"/>
    </source>
</evidence>
<comment type="subcellular location">
    <subcellularLocation>
        <location evidence="1">Cell membrane</location>
        <topology evidence="1">Multi-pass membrane protein</topology>
    </subcellularLocation>
</comment>
<keyword evidence="10" id="KW-1185">Reference proteome</keyword>
<dbReference type="KEGG" id="ned:HUN01_33040"/>
<reference evidence="10" key="1">
    <citation type="submission" date="2020-06" db="EMBL/GenBank/DDBJ databases">
        <title>Nostoc edaphicum CCNP1411 genome.</title>
        <authorList>
            <person name="Fidor A."/>
            <person name="Grabski M."/>
            <person name="Gawor J."/>
            <person name="Gromadka R."/>
            <person name="Wegrzyn G."/>
            <person name="Mazur-Marzec H."/>
        </authorList>
    </citation>
    <scope>NUCLEOTIDE SEQUENCE [LARGE SCALE GENOMIC DNA]</scope>
    <source>
        <strain evidence="10">CCNP1411</strain>
    </source>
</reference>
<keyword evidence="2" id="KW-0813">Transport</keyword>
<name>A0A7D7LHX2_9NOSO</name>
<keyword evidence="6 7" id="KW-0472">Membrane</keyword>
<evidence type="ECO:0000256" key="7">
    <source>
        <dbReference type="SAM" id="Phobius"/>
    </source>
</evidence>
<evidence type="ECO:0000259" key="8">
    <source>
        <dbReference type="Pfam" id="PF02687"/>
    </source>
</evidence>
<dbReference type="NCBIfam" id="TIGR01185">
    <property type="entry name" value="devC"/>
    <property type="match status" value="1"/>
</dbReference>
<dbReference type="PANTHER" id="PTHR43738">
    <property type="entry name" value="ABC TRANSPORTER, MEMBRANE PROTEIN"/>
    <property type="match status" value="1"/>
</dbReference>
<dbReference type="RefSeq" id="WP_181929702.1">
    <property type="nucleotide sequence ID" value="NZ_CP054698.1"/>
</dbReference>
<feature type="transmembrane region" description="Helical" evidence="7">
    <location>
        <begin position="365"/>
        <end position="383"/>
    </location>
</feature>
<feature type="transmembrane region" description="Helical" evidence="7">
    <location>
        <begin position="317"/>
        <end position="345"/>
    </location>
</feature>
<dbReference type="GO" id="GO:0005886">
    <property type="term" value="C:plasma membrane"/>
    <property type="evidence" value="ECO:0007669"/>
    <property type="project" value="UniProtKB-SubCell"/>
</dbReference>
<evidence type="ECO:0000313" key="10">
    <source>
        <dbReference type="Proteomes" id="UP000514713"/>
    </source>
</evidence>
<dbReference type="PANTHER" id="PTHR43738:SF1">
    <property type="entry name" value="HEMIN TRANSPORT SYSTEM PERMEASE PROTEIN HRTB-RELATED"/>
    <property type="match status" value="1"/>
</dbReference>
<dbReference type="InterPro" id="IPR005891">
    <property type="entry name" value="DevC"/>
</dbReference>
<accession>A0A7D7LHX2</accession>
<evidence type="ECO:0000256" key="2">
    <source>
        <dbReference type="ARBA" id="ARBA00022448"/>
    </source>
</evidence>